<evidence type="ECO:0000313" key="2">
    <source>
        <dbReference type="EMBL" id="QTH72591.1"/>
    </source>
</evidence>
<dbReference type="RefSeq" id="WP_208844215.1">
    <property type="nucleotide sequence ID" value="NZ_CP072133.1"/>
</dbReference>
<feature type="transmembrane region" description="Helical" evidence="1">
    <location>
        <begin position="12"/>
        <end position="33"/>
    </location>
</feature>
<keyword evidence="1" id="KW-1133">Transmembrane helix</keyword>
<dbReference type="Proteomes" id="UP000664904">
    <property type="component" value="Chromosome"/>
</dbReference>
<evidence type="ECO:0000256" key="1">
    <source>
        <dbReference type="SAM" id="Phobius"/>
    </source>
</evidence>
<gene>
    <name evidence="2" type="ORF">J5O05_07265</name>
</gene>
<sequence>MDFKQELSKNALPLLIIFALASLKFIVVPLVQWQDTELSETQQLQSRLSKSQRVLENQTLNTDLHDRLTPELARFVDIVYRYDLESNFQLARQQEFDSLAAEHKVTLNSVAWENIKPLKELNLIRHSVEVRVEANGFDVLKFIAVLNEKPKLTITEFNLDIAGQGDSLGLYRGTLKLALYQEANDGY</sequence>
<evidence type="ECO:0000313" key="3">
    <source>
        <dbReference type="Proteomes" id="UP000664904"/>
    </source>
</evidence>
<organism evidence="2 3">
    <name type="scientific">Pseudoalteromonas xiamenensis</name>
    <dbReference type="NCBI Taxonomy" id="882626"/>
    <lineage>
        <taxon>Bacteria</taxon>
        <taxon>Pseudomonadati</taxon>
        <taxon>Pseudomonadota</taxon>
        <taxon>Gammaproteobacteria</taxon>
        <taxon>Alteromonadales</taxon>
        <taxon>Pseudoalteromonadaceae</taxon>
        <taxon>Pseudoalteromonas</taxon>
    </lineage>
</organism>
<keyword evidence="3" id="KW-1185">Reference proteome</keyword>
<name>A0A975DLG7_9GAMM</name>
<keyword evidence="1" id="KW-0472">Membrane</keyword>
<dbReference type="KEGG" id="pxi:J5O05_07265"/>
<dbReference type="EMBL" id="CP072133">
    <property type="protein sequence ID" value="QTH72591.1"/>
    <property type="molecule type" value="Genomic_DNA"/>
</dbReference>
<protein>
    <submittedName>
        <fullName evidence="2">Uncharacterized protein</fullName>
    </submittedName>
</protein>
<accession>A0A975DLG7</accession>
<dbReference type="AlphaFoldDB" id="A0A975DLG7"/>
<keyword evidence="1" id="KW-0812">Transmembrane</keyword>
<reference evidence="2" key="1">
    <citation type="submission" date="2021-03" db="EMBL/GenBank/DDBJ databases">
        <title>Complete Genome of Pseudoalteromonas xiamenensis STKMTI.2, a new potential marine bacterium producing anti-Vibrio compounds.</title>
        <authorList>
            <person name="Handayani D.P."/>
            <person name="Isnansetyo A."/>
            <person name="Istiqomah I."/>
            <person name="Jumina J."/>
        </authorList>
    </citation>
    <scope>NUCLEOTIDE SEQUENCE</scope>
    <source>
        <strain evidence="2">STKMTI.2</strain>
    </source>
</reference>
<proteinExistence type="predicted"/>